<keyword evidence="2" id="KW-0560">Oxidoreductase</keyword>
<dbReference type="Proteomes" id="UP000001695">
    <property type="component" value="Chromosome"/>
</dbReference>
<comment type="similarity">
    <text evidence="3">Belongs to the aldo/keto reductase family. Aldo/keto reductase 2 subfamily.</text>
</comment>
<keyword evidence="7" id="KW-1185">Reference proteome</keyword>
<dbReference type="GO" id="GO:0016491">
    <property type="term" value="F:oxidoreductase activity"/>
    <property type="evidence" value="ECO:0007669"/>
    <property type="project" value="UniProtKB-KW"/>
</dbReference>
<evidence type="ECO:0000256" key="4">
    <source>
        <dbReference type="ARBA" id="ARBA00070119"/>
    </source>
</evidence>
<dbReference type="AlphaFoldDB" id="B2IGX0"/>
<dbReference type="RefSeq" id="WP_012386564.1">
    <property type="nucleotide sequence ID" value="NC_010581.1"/>
</dbReference>
<dbReference type="NCBIfam" id="NF007912">
    <property type="entry name" value="PRK10625.1"/>
    <property type="match status" value="1"/>
</dbReference>
<dbReference type="Gene3D" id="3.20.20.100">
    <property type="entry name" value="NADP-dependent oxidoreductase domain"/>
    <property type="match status" value="1"/>
</dbReference>
<dbReference type="PANTHER" id="PTHR43364:SF4">
    <property type="entry name" value="NAD(P)-LINKED OXIDOREDUCTASE SUPERFAMILY PROTEIN"/>
    <property type="match status" value="1"/>
</dbReference>
<dbReference type="Pfam" id="PF00248">
    <property type="entry name" value="Aldo_ket_red"/>
    <property type="match status" value="1"/>
</dbReference>
<dbReference type="PANTHER" id="PTHR43364">
    <property type="entry name" value="NADH-SPECIFIC METHYLGLYOXAL REDUCTASE-RELATED"/>
    <property type="match status" value="1"/>
</dbReference>
<dbReference type="eggNOG" id="COG0667">
    <property type="taxonomic scope" value="Bacteria"/>
</dbReference>
<feature type="domain" description="NADP-dependent oxidoreductase" evidence="5">
    <location>
        <begin position="15"/>
        <end position="340"/>
    </location>
</feature>
<evidence type="ECO:0000256" key="3">
    <source>
        <dbReference type="ARBA" id="ARBA00038157"/>
    </source>
</evidence>
<protein>
    <recommendedName>
        <fullName evidence="4">Protein tas</fullName>
    </recommendedName>
</protein>
<evidence type="ECO:0000256" key="2">
    <source>
        <dbReference type="ARBA" id="ARBA00023002"/>
    </source>
</evidence>
<keyword evidence="1" id="KW-0521">NADP</keyword>
<dbReference type="FunFam" id="3.20.20.100:FF:000005">
    <property type="entry name" value="NADP(H)-dependent aldo-keto reductase"/>
    <property type="match status" value="1"/>
</dbReference>
<evidence type="ECO:0000313" key="6">
    <source>
        <dbReference type="EMBL" id="ACB97216.1"/>
    </source>
</evidence>
<evidence type="ECO:0000313" key="7">
    <source>
        <dbReference type="Proteomes" id="UP000001695"/>
    </source>
</evidence>
<evidence type="ECO:0000259" key="5">
    <source>
        <dbReference type="Pfam" id="PF00248"/>
    </source>
</evidence>
<evidence type="ECO:0000256" key="1">
    <source>
        <dbReference type="ARBA" id="ARBA00022857"/>
    </source>
</evidence>
<reference evidence="7" key="1">
    <citation type="submission" date="2008-03" db="EMBL/GenBank/DDBJ databases">
        <title>Complete sequence of chromosome of Beijerinckia indica subsp. indica ATCC 9039.</title>
        <authorList>
            <consortium name="US DOE Joint Genome Institute"/>
            <person name="Copeland A."/>
            <person name="Lucas S."/>
            <person name="Lapidus A."/>
            <person name="Glavina del Rio T."/>
            <person name="Dalin E."/>
            <person name="Tice H."/>
            <person name="Bruce D."/>
            <person name="Goodwin L."/>
            <person name="Pitluck S."/>
            <person name="LaButti K."/>
            <person name="Schmutz J."/>
            <person name="Larimer F."/>
            <person name="Land M."/>
            <person name="Hauser L."/>
            <person name="Kyrpides N."/>
            <person name="Mikhailova N."/>
            <person name="Dunfield P.F."/>
            <person name="Dedysh S.N."/>
            <person name="Liesack W."/>
            <person name="Saw J.H."/>
            <person name="Alam M."/>
            <person name="Chen Y."/>
            <person name="Murrell J.C."/>
            <person name="Richardson P."/>
        </authorList>
    </citation>
    <scope>NUCLEOTIDE SEQUENCE [LARGE SCALE GENOMIC DNA]</scope>
    <source>
        <strain evidence="7">ATCC 9039 / DSM 1715 / NCIMB 8712</strain>
    </source>
</reference>
<gene>
    <name evidence="6" type="ordered locus">Bind_3664</name>
</gene>
<dbReference type="SUPFAM" id="SSF51430">
    <property type="entry name" value="NAD(P)-linked oxidoreductase"/>
    <property type="match status" value="1"/>
</dbReference>
<dbReference type="OrthoDB" id="9803483at2"/>
<dbReference type="HOGENOM" id="CLU_023205_2_0_5"/>
<dbReference type="InterPro" id="IPR036812">
    <property type="entry name" value="NAD(P)_OxRdtase_dom_sf"/>
</dbReference>
<reference evidence="6 7" key="2">
    <citation type="journal article" date="2010" name="J. Bacteriol.">
        <title>Complete genome sequence of Beijerinckia indica subsp. indica.</title>
        <authorList>
            <person name="Tamas I."/>
            <person name="Dedysh S.N."/>
            <person name="Liesack W."/>
            <person name="Stott M.B."/>
            <person name="Alam M."/>
            <person name="Murrell J.C."/>
            <person name="Dunfield P.F."/>
        </authorList>
    </citation>
    <scope>NUCLEOTIDE SEQUENCE [LARGE SCALE GENOMIC DNA]</scope>
    <source>
        <strain evidence="7">ATCC 9039 / DSM 1715 / NCIMB 8712</strain>
    </source>
</reference>
<name>B2IGX0_BEII9</name>
<dbReference type="InterPro" id="IPR050523">
    <property type="entry name" value="AKR_Detox_Biosynth"/>
</dbReference>
<organism evidence="6 7">
    <name type="scientific">Beijerinckia indica subsp. indica (strain ATCC 9039 / DSM 1715 / NCIMB 8712)</name>
    <dbReference type="NCBI Taxonomy" id="395963"/>
    <lineage>
        <taxon>Bacteria</taxon>
        <taxon>Pseudomonadati</taxon>
        <taxon>Pseudomonadota</taxon>
        <taxon>Alphaproteobacteria</taxon>
        <taxon>Hyphomicrobiales</taxon>
        <taxon>Beijerinckiaceae</taxon>
        <taxon>Beijerinckia</taxon>
    </lineage>
</organism>
<dbReference type="EMBL" id="CP001016">
    <property type="protein sequence ID" value="ACB97216.1"/>
    <property type="molecule type" value="Genomic_DNA"/>
</dbReference>
<dbReference type="InterPro" id="IPR023210">
    <property type="entry name" value="NADP_OxRdtase_dom"/>
</dbReference>
<proteinExistence type="inferred from homology"/>
<sequence length="349" mass="38714">MERRRLGRTDLFVSEICLGTMTWGQQNTEAEGHAQMDYAVEQGINFFDTAEMYSIPPKAETQGSTERIIGTWFKARGNRDKIILASKVSGRGEATWLRPDGSKTRIDRKNIEAAIEGSLRRLQTDYIDVYQLHWPDRPLALFAGQTTTFKDVPEPLENPIEETVEILGDLVKTGKVRHIALSNETAWGTMRFVQASEAGHGPRVVSIQNAYNLINRTFEIGLAEVALRENVGLLAYSPLAQGYLTGKYQGGARPPGARTTLFDRGQRYEKPAASEAIDAYLALAKEFGLDPAQMALAFVTSRPFVTSNIIGATTMEQLKVDIASIHVKIAADLEKRIDALHQIYSNPCP</sequence>
<dbReference type="KEGG" id="bid:Bind_3664"/>
<accession>B2IGX0</accession>
<dbReference type="CDD" id="cd19094">
    <property type="entry name" value="AKR_Tas-like"/>
    <property type="match status" value="1"/>
</dbReference>